<dbReference type="GeneID" id="114241725"/>
<keyword evidence="1" id="KW-0812">Transmembrane</keyword>
<evidence type="ECO:0000256" key="1">
    <source>
        <dbReference type="SAM" id="Phobius"/>
    </source>
</evidence>
<sequence>MLIRCCVIIFCLCNVNTSGDSRHKVNNELIDEFSFWPSIHNAARNLRNRRSVQDQDPVDTVGVGQMEGMVGSHVLPSTLVSNVSSDVASSPAASNGKAVEDYSTPHVQSHVSEHSTAIESNKELPKEAVAPSINAKVSGNVTTIANDTKTTESSTKIITSNTTTANNIQDPISPINSVHNSTEGKSNLTILDNSTVRKEIDFNSPGVVKRGAIVFGGFALLAVAYFIFYRSKHKSNEANTMHSSIDANQFRYGVLQSEDRRDNLESSRIPLTMESDDDEDDDMEIFDLEEKKKSLSYVNLQLNDEDVVLGSAENKYDDRDNLLLDIEDGNVDTLINWSSSGSKSVL</sequence>
<gene>
    <name evidence="4 5" type="primary">LOC114241725</name>
</gene>
<evidence type="ECO:0000256" key="2">
    <source>
        <dbReference type="SAM" id="SignalP"/>
    </source>
</evidence>
<keyword evidence="1" id="KW-1133">Transmembrane helix</keyword>
<evidence type="ECO:0000313" key="5">
    <source>
        <dbReference type="RefSeq" id="XP_028028455.1"/>
    </source>
</evidence>
<dbReference type="RefSeq" id="XP_028028455.1">
    <property type="nucleotide sequence ID" value="XM_028172654.1"/>
</dbReference>
<evidence type="ECO:0000313" key="4">
    <source>
        <dbReference type="RefSeq" id="XP_028028454.1"/>
    </source>
</evidence>
<organism evidence="3 5">
    <name type="scientific">Bombyx mandarina</name>
    <name type="common">Wild silk moth</name>
    <name type="synonym">Wild silkworm</name>
    <dbReference type="NCBI Taxonomy" id="7092"/>
    <lineage>
        <taxon>Eukaryota</taxon>
        <taxon>Metazoa</taxon>
        <taxon>Ecdysozoa</taxon>
        <taxon>Arthropoda</taxon>
        <taxon>Hexapoda</taxon>
        <taxon>Insecta</taxon>
        <taxon>Pterygota</taxon>
        <taxon>Neoptera</taxon>
        <taxon>Endopterygota</taxon>
        <taxon>Lepidoptera</taxon>
        <taxon>Glossata</taxon>
        <taxon>Ditrysia</taxon>
        <taxon>Bombycoidea</taxon>
        <taxon>Bombycidae</taxon>
        <taxon>Bombycinae</taxon>
        <taxon>Bombyx</taxon>
    </lineage>
</organism>
<accession>A0A6J2JFW1</accession>
<reference evidence="4 5" key="1">
    <citation type="submission" date="2025-04" db="UniProtKB">
        <authorList>
            <consortium name="RefSeq"/>
        </authorList>
    </citation>
    <scope>IDENTIFICATION</scope>
    <source>
        <tissue evidence="4 5">Silk gland</tissue>
    </source>
</reference>
<dbReference type="KEGG" id="bman:114241725"/>
<keyword evidence="2" id="KW-0732">Signal</keyword>
<dbReference type="Proteomes" id="UP000504629">
    <property type="component" value="Unplaced"/>
</dbReference>
<proteinExistence type="predicted"/>
<dbReference type="OrthoDB" id="7477590at2759"/>
<evidence type="ECO:0000313" key="3">
    <source>
        <dbReference type="Proteomes" id="UP000504629"/>
    </source>
</evidence>
<dbReference type="RefSeq" id="XP_028028454.1">
    <property type="nucleotide sequence ID" value="XM_028172653.1"/>
</dbReference>
<protein>
    <submittedName>
        <fullName evidence="4">Uncharacterized protein LOC114241725 isoform X1</fullName>
    </submittedName>
    <submittedName>
        <fullName evidence="5">Uncharacterized protein LOC114241725 isoform X2</fullName>
    </submittedName>
</protein>
<dbReference type="AlphaFoldDB" id="A0A6J2JFW1"/>
<keyword evidence="3" id="KW-1185">Reference proteome</keyword>
<feature type="chain" id="PRO_5044640752" evidence="2">
    <location>
        <begin position="20"/>
        <end position="346"/>
    </location>
</feature>
<name>A0A6J2JFW1_BOMMA</name>
<feature type="transmembrane region" description="Helical" evidence="1">
    <location>
        <begin position="211"/>
        <end position="229"/>
    </location>
</feature>
<keyword evidence="1" id="KW-0472">Membrane</keyword>
<feature type="signal peptide" evidence="2">
    <location>
        <begin position="1"/>
        <end position="19"/>
    </location>
</feature>